<sequence>TCQHSVFDITEMEFYSSDGLLSAEVVGCSQETPLRAKSSSQTNIFDTGTSSDDCRSRICTNILDRGTSCGDAGNPSYQTGFQGAAMVTFAPGTWFLVRASGAVVLNQVKAYGNWGGRWPGDMSVELCTSASGSSCSAIASWNCGAPTSNAVPCDSGVFTYATTTTPASAGAGSGASAVGDPHLQNIYGQRFDLMKAGRHVLINIPRGEGSERALLRVQVDARRLGGRCADMYIQELNVTGSWAEVKRAGGYHYSVSQRVVESPEWVAFGKVDLKVVLGISDNGFRYLNVHVKHLGRAGFAVGGLLGEDDHSDVAIPPESCAKRLTLVDISEGARKASSAFSVAVATLA</sequence>
<comment type="caution">
    <text evidence="1">The sequence shown here is derived from an EMBL/GenBank/DDBJ whole genome shotgun (WGS) entry which is preliminary data.</text>
</comment>
<name>A0ABN9SE33_9DINO</name>
<feature type="non-terminal residue" evidence="1">
    <location>
        <position position="1"/>
    </location>
</feature>
<evidence type="ECO:0008006" key="3">
    <source>
        <dbReference type="Google" id="ProtNLM"/>
    </source>
</evidence>
<gene>
    <name evidence="1" type="ORF">PCOR1329_LOCUS28475</name>
</gene>
<dbReference type="Proteomes" id="UP001189429">
    <property type="component" value="Unassembled WGS sequence"/>
</dbReference>
<reference evidence="1" key="1">
    <citation type="submission" date="2023-10" db="EMBL/GenBank/DDBJ databases">
        <authorList>
            <person name="Chen Y."/>
            <person name="Shah S."/>
            <person name="Dougan E. K."/>
            <person name="Thang M."/>
            <person name="Chan C."/>
        </authorList>
    </citation>
    <scope>NUCLEOTIDE SEQUENCE [LARGE SCALE GENOMIC DNA]</scope>
</reference>
<evidence type="ECO:0000313" key="2">
    <source>
        <dbReference type="Proteomes" id="UP001189429"/>
    </source>
</evidence>
<evidence type="ECO:0000313" key="1">
    <source>
        <dbReference type="EMBL" id="CAK0829578.1"/>
    </source>
</evidence>
<accession>A0ABN9SE33</accession>
<dbReference type="EMBL" id="CAUYUJ010010515">
    <property type="protein sequence ID" value="CAK0829578.1"/>
    <property type="molecule type" value="Genomic_DNA"/>
</dbReference>
<organism evidence="1 2">
    <name type="scientific">Prorocentrum cordatum</name>
    <dbReference type="NCBI Taxonomy" id="2364126"/>
    <lineage>
        <taxon>Eukaryota</taxon>
        <taxon>Sar</taxon>
        <taxon>Alveolata</taxon>
        <taxon>Dinophyceae</taxon>
        <taxon>Prorocentrales</taxon>
        <taxon>Prorocentraceae</taxon>
        <taxon>Prorocentrum</taxon>
    </lineage>
</organism>
<protein>
    <recommendedName>
        <fullName evidence="3">Expansin-like EG45 domain-containing protein</fullName>
    </recommendedName>
</protein>
<keyword evidence="2" id="KW-1185">Reference proteome</keyword>
<proteinExistence type="predicted"/>